<accession>A0A6J1X4I3</accession>
<feature type="domain" description="Helicase MOV-10 Ig-like" evidence="13">
    <location>
        <begin position="63"/>
        <end position="177"/>
    </location>
</feature>
<dbReference type="AlphaFoldDB" id="A0A6J1X4I3"/>
<dbReference type="Pfam" id="PF13087">
    <property type="entry name" value="AAA_12"/>
    <property type="match status" value="1"/>
</dbReference>
<evidence type="ECO:0000256" key="5">
    <source>
        <dbReference type="ARBA" id="ARBA00022741"/>
    </source>
</evidence>
<dbReference type="PANTHER" id="PTHR45418">
    <property type="entry name" value="CANCER/TESTIS ANTIGEN 55"/>
    <property type="match status" value="1"/>
</dbReference>
<dbReference type="CDD" id="cd18808">
    <property type="entry name" value="SF1_C_Upf1"/>
    <property type="match status" value="1"/>
</dbReference>
<dbReference type="Pfam" id="PF13086">
    <property type="entry name" value="AAA_11"/>
    <property type="match status" value="2"/>
</dbReference>
<feature type="domain" description="Helicase MOV-10-like beta-barrel" evidence="14">
    <location>
        <begin position="294"/>
        <end position="377"/>
    </location>
</feature>
<keyword evidence="8" id="KW-0067">ATP-binding</keyword>
<organism evidence="15 17">
    <name type="scientific">Galleria mellonella</name>
    <name type="common">Greater wax moth</name>
    <dbReference type="NCBI Taxonomy" id="7137"/>
    <lineage>
        <taxon>Eukaryota</taxon>
        <taxon>Metazoa</taxon>
        <taxon>Ecdysozoa</taxon>
        <taxon>Arthropoda</taxon>
        <taxon>Hexapoda</taxon>
        <taxon>Insecta</taxon>
        <taxon>Pterygota</taxon>
        <taxon>Neoptera</taxon>
        <taxon>Endopterygota</taxon>
        <taxon>Lepidoptera</taxon>
        <taxon>Glossata</taxon>
        <taxon>Ditrysia</taxon>
        <taxon>Pyraloidea</taxon>
        <taxon>Pyralidae</taxon>
        <taxon>Galleriinae</taxon>
        <taxon>Galleria</taxon>
    </lineage>
</organism>
<evidence type="ECO:0000256" key="8">
    <source>
        <dbReference type="ARBA" id="ARBA00022840"/>
    </source>
</evidence>
<keyword evidence="15" id="KW-1185">Reference proteome</keyword>
<feature type="domain" description="DNA2/NAM7 helicase-like C-terminal" evidence="12">
    <location>
        <begin position="628"/>
        <end position="832"/>
    </location>
</feature>
<evidence type="ECO:0000256" key="1">
    <source>
        <dbReference type="ARBA" id="ARBA00004496"/>
    </source>
</evidence>
<dbReference type="InterPro" id="IPR049077">
    <property type="entry name" value="MOV-10_Ig-like"/>
</dbReference>
<protein>
    <recommendedName>
        <fullName evidence="3">RNA helicase</fullName>
        <ecNumber evidence="3">3.6.4.13</ecNumber>
    </recommendedName>
</protein>
<reference evidence="16 17" key="1">
    <citation type="submission" date="2025-04" db="UniProtKB">
        <authorList>
            <consortium name="RefSeq"/>
        </authorList>
    </citation>
    <scope>IDENTIFICATION</scope>
    <source>
        <tissue evidence="16 17">Whole adult</tissue>
    </source>
</reference>
<sequence length="899" mass="103009">MNCEVCGIVDEHYNENSECAHEVTPKHISNVILANYKNNKGFYSGNRDGIIVLCDVRSEPLDGAEVVTIENSNKRKVRVNVKPRQQVVFSFNISNDMRNENVFFVGVLLAHPQHQFQMDDHPYVFGQDPYVLEKKTSLKGKVVVRFESTDIGYNEMPIIFTFQKENDEKSLIILRELVVSVEENPSNKNEFSKSHYTSEHWGKADHYIKSPSRVTLDDTYKVPKLLKILLPRGLEEDALDGLQMPPDEMDKLKQVLIYTRSIFVEGITQENYMIYFHHLLWWEEVIARINLKNYNMAKVKLQKMPNDNGYLLEVEGLAEKRPSVLRGDKILIRPSEDQNIIYESFVKNIMDCQIQLTDIDESFNNLYNEDSLFDVHFIMSRVPMERMHNAISKVFTSNQNSRVFPVPSKKQVALKMIPQYYNKLIQKNEEQRSAVQHIVSGTSGRAPYMVFGPPGTGKTMTIVEAIVQLVVMNARHRIMVCTDSNMAADHIAVMLLQYNKKLNIANFIFRANSQTREWNVMPPVLAPISNGTSYENFYSLSNVQAANYRILVTTLSHAAKYASPRSQAGHKLQMTHLFIDEAAQASEPATLIPICGLLSPSGRVVLAGDPKQLGPVCISHEARRRGLGTSLMERLKVSYDNIYNDNPNFITMLVKNFRSDPDILKIPNYLFYEDNLQYLANPDPLSELSILGLPGGDKAVVFHAIASQELRVGKAPSYFNEMELKMLQRYIKALVSNHNVSLKDIGIITPYIRQVYKMRSWLDSEKYDDIEVGTVEAFQGKEKRVILVSTVRANSKLLDYDAKYSLGFLVDDKRFNVALTRAKAKIIIIGNPACLERDVKWRMYMQLCDDYNCYHGKDTRQVPRNIALHLDVQRRLKSTRITEDFQIKEKAKTTRKGRK</sequence>
<dbReference type="InterPro" id="IPR049080">
    <property type="entry name" value="MOV-10-like_beta-barrel"/>
</dbReference>
<dbReference type="GO" id="GO:0003723">
    <property type="term" value="F:RNA binding"/>
    <property type="evidence" value="ECO:0007669"/>
    <property type="project" value="InterPro"/>
</dbReference>
<evidence type="ECO:0000256" key="3">
    <source>
        <dbReference type="ARBA" id="ARBA00012552"/>
    </source>
</evidence>
<dbReference type="Proteomes" id="UP001652740">
    <property type="component" value="Unplaced"/>
</dbReference>
<gene>
    <name evidence="16 17" type="primary">LOC113519892</name>
</gene>
<dbReference type="SUPFAM" id="SSF52540">
    <property type="entry name" value="P-loop containing nucleoside triphosphate hydrolases"/>
    <property type="match status" value="1"/>
</dbReference>
<keyword evidence="6" id="KW-0378">Hydrolase</keyword>
<comment type="catalytic activity">
    <reaction evidence="10">
        <text>ATP + H2O = ADP + phosphate + H(+)</text>
        <dbReference type="Rhea" id="RHEA:13065"/>
        <dbReference type="ChEBI" id="CHEBI:15377"/>
        <dbReference type="ChEBI" id="CHEBI:15378"/>
        <dbReference type="ChEBI" id="CHEBI:30616"/>
        <dbReference type="ChEBI" id="CHEBI:43474"/>
        <dbReference type="ChEBI" id="CHEBI:456216"/>
        <dbReference type="EC" id="3.6.4.13"/>
    </reaction>
</comment>
<dbReference type="OrthoDB" id="6513042at2759"/>
<dbReference type="GO" id="GO:0005737">
    <property type="term" value="C:cytoplasm"/>
    <property type="evidence" value="ECO:0007669"/>
    <property type="project" value="UniProtKB-SubCell"/>
</dbReference>
<evidence type="ECO:0000313" key="17">
    <source>
        <dbReference type="RefSeq" id="XP_026760908.1"/>
    </source>
</evidence>
<evidence type="ECO:0000256" key="7">
    <source>
        <dbReference type="ARBA" id="ARBA00022806"/>
    </source>
</evidence>
<dbReference type="PANTHER" id="PTHR45418:SF1">
    <property type="entry name" value="CANCER_TESTIS ANTIGEN 55"/>
    <property type="match status" value="1"/>
</dbReference>
<keyword evidence="9" id="KW-0943">RNA-mediated gene silencing</keyword>
<dbReference type="InterPro" id="IPR047187">
    <property type="entry name" value="SF1_C_Upf1"/>
</dbReference>
<dbReference type="InterPro" id="IPR041677">
    <property type="entry name" value="DNA2/NAM7_AAA_11"/>
</dbReference>
<dbReference type="GeneID" id="113519892"/>
<comment type="similarity">
    <text evidence="2">Belongs to the DNA2/NAM7 helicase family. SDE3 subfamily.</text>
</comment>
<dbReference type="GO" id="GO:0005524">
    <property type="term" value="F:ATP binding"/>
    <property type="evidence" value="ECO:0007669"/>
    <property type="project" value="UniProtKB-KW"/>
</dbReference>
<dbReference type="InterPro" id="IPR027417">
    <property type="entry name" value="P-loop_NTPase"/>
</dbReference>
<keyword evidence="7 16" id="KW-0347">Helicase</keyword>
<dbReference type="KEGG" id="gmw:113519892"/>
<evidence type="ECO:0000256" key="10">
    <source>
        <dbReference type="ARBA" id="ARBA00047984"/>
    </source>
</evidence>
<dbReference type="InterPro" id="IPR041679">
    <property type="entry name" value="DNA2/NAM7-like_C"/>
</dbReference>
<name>A0A6J1X4I3_GALME</name>
<keyword evidence="4" id="KW-0963">Cytoplasm</keyword>
<comment type="subcellular location">
    <subcellularLocation>
        <location evidence="1">Cytoplasm</location>
    </subcellularLocation>
</comment>
<evidence type="ECO:0000313" key="15">
    <source>
        <dbReference type="Proteomes" id="UP001652740"/>
    </source>
</evidence>
<dbReference type="Pfam" id="PF21634">
    <property type="entry name" value="MOV-10_beta-barrel"/>
    <property type="match status" value="1"/>
</dbReference>
<keyword evidence="5" id="KW-0547">Nucleotide-binding</keyword>
<dbReference type="Pfam" id="PF21633">
    <property type="entry name" value="MOV-10_Ig-like"/>
    <property type="match status" value="1"/>
</dbReference>
<dbReference type="RefSeq" id="XP_026760907.1">
    <property type="nucleotide sequence ID" value="XM_026905106.2"/>
</dbReference>
<dbReference type="RefSeq" id="XP_026760908.1">
    <property type="nucleotide sequence ID" value="XM_026905107.2"/>
</dbReference>
<evidence type="ECO:0000259" key="14">
    <source>
        <dbReference type="Pfam" id="PF21634"/>
    </source>
</evidence>
<evidence type="ECO:0000256" key="9">
    <source>
        <dbReference type="ARBA" id="ARBA00023158"/>
    </source>
</evidence>
<evidence type="ECO:0000259" key="11">
    <source>
        <dbReference type="Pfam" id="PF13086"/>
    </source>
</evidence>
<feature type="domain" description="DNA2/NAM7 helicase helicase" evidence="11">
    <location>
        <begin position="547"/>
        <end position="619"/>
    </location>
</feature>
<dbReference type="GO" id="GO:0031047">
    <property type="term" value="P:regulatory ncRNA-mediated gene silencing"/>
    <property type="evidence" value="ECO:0007669"/>
    <property type="project" value="UniProtKB-KW"/>
</dbReference>
<evidence type="ECO:0000256" key="4">
    <source>
        <dbReference type="ARBA" id="ARBA00022490"/>
    </source>
</evidence>
<dbReference type="GO" id="GO:0032574">
    <property type="term" value="F:5'-3' RNA helicase activity"/>
    <property type="evidence" value="ECO:0007669"/>
    <property type="project" value="InterPro"/>
</dbReference>
<proteinExistence type="inferred from homology"/>
<evidence type="ECO:0000259" key="13">
    <source>
        <dbReference type="Pfam" id="PF21633"/>
    </source>
</evidence>
<dbReference type="Gene3D" id="3.40.50.300">
    <property type="entry name" value="P-loop containing nucleotide triphosphate hydrolases"/>
    <property type="match status" value="2"/>
</dbReference>
<dbReference type="GO" id="GO:0016787">
    <property type="term" value="F:hydrolase activity"/>
    <property type="evidence" value="ECO:0007669"/>
    <property type="project" value="UniProtKB-KW"/>
</dbReference>
<evidence type="ECO:0000256" key="2">
    <source>
        <dbReference type="ARBA" id="ARBA00005601"/>
    </source>
</evidence>
<evidence type="ECO:0000313" key="16">
    <source>
        <dbReference type="RefSeq" id="XP_026760907.1"/>
    </source>
</evidence>
<evidence type="ECO:0000259" key="12">
    <source>
        <dbReference type="Pfam" id="PF13087"/>
    </source>
</evidence>
<dbReference type="EC" id="3.6.4.13" evidence="3"/>
<dbReference type="CDD" id="cd18038">
    <property type="entry name" value="DEXXQc_Helz-like"/>
    <property type="match status" value="1"/>
</dbReference>
<dbReference type="InterPro" id="IPR026122">
    <property type="entry name" value="MOV-10/SDE3_DEXXQ/H-box"/>
</dbReference>
<feature type="domain" description="DNA2/NAM7 helicase helicase" evidence="11">
    <location>
        <begin position="428"/>
        <end position="502"/>
    </location>
</feature>
<evidence type="ECO:0000256" key="6">
    <source>
        <dbReference type="ARBA" id="ARBA00022801"/>
    </source>
</evidence>